<evidence type="ECO:0000256" key="2">
    <source>
        <dbReference type="ARBA" id="ARBA00022518"/>
    </source>
</evidence>
<keyword evidence="3 18" id="KW-1048">Host nucleus</keyword>
<sequence>MRGNEPTLRDIDLDLQELVLPNNLLSDESLSPDADPEEEEQHAFKVDTCCGNCNTGVRLCIFATSAAVRTLHSLLIAELSILCPGCSRGLSQHGRR</sequence>
<dbReference type="GO" id="GO:0039502">
    <property type="term" value="P:symbiont-mediated suppression of host type I interferon-mediated signaling pathway"/>
    <property type="evidence" value="ECO:0007669"/>
    <property type="project" value="UniProtKB-UniRule"/>
</dbReference>
<keyword evidence="12 18" id="KW-0010">Activator</keyword>
<dbReference type="SUPFAM" id="SSF161234">
    <property type="entry name" value="E7 C-terminal domain-like"/>
    <property type="match status" value="1"/>
</dbReference>
<name>A0A220QRU1_9PAPI</name>
<keyword evidence="8 18" id="KW-1114">Inhibition of host interferon signaling pathway by virus</keyword>
<keyword evidence="6 18" id="KW-0479">Metal-binding</keyword>
<comment type="domain">
    <text evidence="18">The E7 terminal domain is an intrinsically disordered domain, whose flexibility and conformational transitions confer target adaptability to the oncoprotein. It allows adaptation to a variety of protein targets and exposes the PEST degradation sequence that regulates its turnover in the cell.</text>
</comment>
<keyword evidence="9 18" id="KW-0862">Zinc</keyword>
<keyword evidence="2 18" id="KW-0244">Early protein</keyword>
<keyword evidence="17 18" id="KW-1078">G1/S host cell cycle checkpoint dysregulation by virus</keyword>
<dbReference type="GO" id="GO:0003700">
    <property type="term" value="F:DNA-binding transcription factor activity"/>
    <property type="evidence" value="ECO:0007669"/>
    <property type="project" value="UniProtKB-UniRule"/>
</dbReference>
<keyword evidence="11 18" id="KW-0238">DNA-binding</keyword>
<evidence type="ECO:0000256" key="18">
    <source>
        <dbReference type="HAMAP-Rule" id="MF_04004"/>
    </source>
</evidence>
<keyword evidence="1 18" id="KW-1121">Modulation of host cell cycle by virus</keyword>
<dbReference type="Pfam" id="PF00527">
    <property type="entry name" value="E7"/>
    <property type="match status" value="1"/>
</dbReference>
<evidence type="ECO:0000256" key="6">
    <source>
        <dbReference type="ARBA" id="ARBA00022723"/>
    </source>
</evidence>
<evidence type="ECO:0000256" key="15">
    <source>
        <dbReference type="ARBA" id="ARBA00023258"/>
    </source>
</evidence>
<dbReference type="InterPro" id="IPR000148">
    <property type="entry name" value="Papilloma_E7"/>
</dbReference>
<dbReference type="GO" id="GO:0006351">
    <property type="term" value="P:DNA-templated transcription"/>
    <property type="evidence" value="ECO:0007669"/>
    <property type="project" value="UniProtKB-UniRule"/>
</dbReference>
<comment type="caution">
    <text evidence="18">Lacks conserved residue(s) required for the propagation of feature annotation.</text>
</comment>
<evidence type="ECO:0000256" key="1">
    <source>
        <dbReference type="ARBA" id="ARBA00022504"/>
    </source>
</evidence>
<comment type="similarity">
    <text evidence="18 19">Belongs to the papillomaviridae E7 protein family.</text>
</comment>
<keyword evidence="14 18" id="KW-1035">Host cytoplasm</keyword>
<comment type="PTM">
    <text evidence="18">Highly phosphorylated.</text>
</comment>
<protein>
    <recommendedName>
        <fullName evidence="18 19">Protein E7</fullName>
    </recommendedName>
</protein>
<keyword evidence="16 18" id="KW-0899">Viral immunoevasion</keyword>
<evidence type="ECO:0000256" key="4">
    <source>
        <dbReference type="ARBA" id="ARBA00022581"/>
    </source>
</evidence>
<keyword evidence="7 18" id="KW-0863">Zinc-finger</keyword>
<keyword evidence="10 18" id="KW-0805">Transcription regulation</keyword>
<keyword evidence="4 18" id="KW-0945">Host-virus interaction</keyword>
<organism evidence="20">
    <name type="scientific">Human papillomavirus</name>
    <dbReference type="NCBI Taxonomy" id="10566"/>
    <lineage>
        <taxon>Viruses</taxon>
        <taxon>Monodnaviria</taxon>
        <taxon>Shotokuvirae</taxon>
        <taxon>Cossaviricota</taxon>
        <taxon>Papovaviricetes</taxon>
        <taxon>Zurhausenvirales</taxon>
        <taxon>Papillomaviridae</taxon>
    </lineage>
</organism>
<evidence type="ECO:0000256" key="8">
    <source>
        <dbReference type="ARBA" id="ARBA00022830"/>
    </source>
</evidence>
<dbReference type="GO" id="GO:0039645">
    <property type="term" value="P:symbiont-mediated perturbation of host cell cycle G1/S transition checkpoint"/>
    <property type="evidence" value="ECO:0007669"/>
    <property type="project" value="UniProtKB-UniRule"/>
</dbReference>
<reference evidence="20" key="1">
    <citation type="journal article" date="2017" name="Genome Announc.">
        <title>Complete Genome Sequence of a Novel Human Gammapapillomavirus Isolated from Skin.</title>
        <authorList>
            <person name="Brancaccio R.N."/>
            <person name="Robitaille A."/>
            <person name="Dutta S."/>
            <person name="Rollison D.E."/>
            <person name="Fischer N."/>
            <person name="Grundhoff A."/>
            <person name="Tommasino M."/>
            <person name="Gheit T."/>
        </authorList>
    </citation>
    <scope>NUCLEOTIDE SEQUENCE</scope>
    <source>
        <strain evidence="20">ICB1</strain>
    </source>
</reference>
<evidence type="ECO:0000256" key="9">
    <source>
        <dbReference type="ARBA" id="ARBA00022833"/>
    </source>
</evidence>
<comment type="function">
    <text evidence="19">E7 protein has both transforming and trans-activating activities.</text>
</comment>
<feature type="zinc finger region" evidence="18">
    <location>
        <begin position="50"/>
        <end position="86"/>
    </location>
</feature>
<keyword evidence="5 18" id="KW-1090">Inhibition of host innate immune response by virus</keyword>
<gene>
    <name evidence="18 20" type="primary">E7</name>
</gene>
<evidence type="ECO:0000256" key="16">
    <source>
        <dbReference type="ARBA" id="ARBA00023280"/>
    </source>
</evidence>
<dbReference type="GO" id="GO:0042025">
    <property type="term" value="C:host cell nucleus"/>
    <property type="evidence" value="ECO:0007669"/>
    <property type="project" value="UniProtKB-SubCell"/>
</dbReference>
<evidence type="ECO:0000256" key="17">
    <source>
        <dbReference type="ARBA" id="ARBA00023309"/>
    </source>
</evidence>
<dbReference type="Gene3D" id="3.30.160.330">
    <property type="match status" value="1"/>
</dbReference>
<evidence type="ECO:0000256" key="3">
    <source>
        <dbReference type="ARBA" id="ARBA00022562"/>
    </source>
</evidence>
<evidence type="ECO:0000256" key="7">
    <source>
        <dbReference type="ARBA" id="ARBA00022771"/>
    </source>
</evidence>
<dbReference type="GO" id="GO:0008270">
    <property type="term" value="F:zinc ion binding"/>
    <property type="evidence" value="ECO:0007669"/>
    <property type="project" value="UniProtKB-KW"/>
</dbReference>
<dbReference type="GO" id="GO:0052170">
    <property type="term" value="P:symbiont-mediated suppression of host innate immune response"/>
    <property type="evidence" value="ECO:0007669"/>
    <property type="project" value="UniProtKB-KW"/>
</dbReference>
<evidence type="ECO:0000256" key="11">
    <source>
        <dbReference type="ARBA" id="ARBA00023125"/>
    </source>
</evidence>
<feature type="short sequence motif" description="Nuclear export signal" evidence="18">
    <location>
        <begin position="68"/>
        <end position="76"/>
    </location>
</feature>
<dbReference type="GO" id="GO:0019904">
    <property type="term" value="F:protein domain specific binding"/>
    <property type="evidence" value="ECO:0007669"/>
    <property type="project" value="UniProtKB-UniRule"/>
</dbReference>
<comment type="subcellular location">
    <subcellularLocation>
        <location evidence="18">Host cytoplasm</location>
    </subcellularLocation>
    <subcellularLocation>
        <location evidence="18">Host nucleus</location>
    </subcellularLocation>
    <text evidence="18">Predominantly found in the host nucleus.</text>
</comment>
<evidence type="ECO:0000256" key="14">
    <source>
        <dbReference type="ARBA" id="ARBA00023200"/>
    </source>
</evidence>
<keyword evidence="13 18" id="KW-0804">Transcription</keyword>
<dbReference type="GO" id="GO:0003677">
    <property type="term" value="F:DNA binding"/>
    <property type="evidence" value="ECO:0007669"/>
    <property type="project" value="UniProtKB-UniRule"/>
</dbReference>
<dbReference type="PIRSF" id="PIRSF003407">
    <property type="entry name" value="Papvi_E7"/>
    <property type="match status" value="1"/>
</dbReference>
<evidence type="ECO:0000256" key="13">
    <source>
        <dbReference type="ARBA" id="ARBA00023163"/>
    </source>
</evidence>
<dbReference type="HAMAP" id="MF_04004">
    <property type="entry name" value="PPV_E7"/>
    <property type="match status" value="1"/>
</dbReference>
<evidence type="ECO:0000256" key="19">
    <source>
        <dbReference type="PIRNR" id="PIRNR003407"/>
    </source>
</evidence>
<comment type="subunit">
    <text evidence="18">Homodimer. Homooligomer. Interacts with host RB1; this interaction induces dissociation of RB1-E2F1 complex thereby disrupting RB1 activity. Interacts with host EP300; this interaction represses EP300 transcriptional activity. Interacts with protein E2; this interaction inhibits E7 oncogenic activity. Interacts with host TMEM173/STING; this interaction impairs the ability of TMEM173/STING to sense cytosolic DNA and promote the production of type I interferon (IFN-alpha and IFN-beta).</text>
</comment>
<evidence type="ECO:0000256" key="5">
    <source>
        <dbReference type="ARBA" id="ARBA00022632"/>
    </source>
</evidence>
<evidence type="ECO:0000313" key="20">
    <source>
        <dbReference type="EMBL" id="ASK07867.1"/>
    </source>
</evidence>
<dbReference type="EMBL" id="MF356498">
    <property type="protein sequence ID" value="ASK07867.1"/>
    <property type="molecule type" value="Genomic_DNA"/>
</dbReference>
<keyword evidence="15" id="KW-0922">Interferon antiviral system evasion</keyword>
<evidence type="ECO:0000256" key="12">
    <source>
        <dbReference type="ARBA" id="ARBA00023159"/>
    </source>
</evidence>
<proteinExistence type="inferred from homology"/>
<evidence type="ECO:0000256" key="10">
    <source>
        <dbReference type="ARBA" id="ARBA00023015"/>
    </source>
</evidence>
<comment type="function">
    <text evidence="18">Plays a role in viral genome replication by driving entry of quiescent cells into the cell cycle. Stimulation of progression from G1 to S phase allows the virus to efficiently use the cellular DNA replicating machinery to achieve viral genome replication. E7 protein has both transforming and trans-activating activities. Induces the disassembly of the E2F1 transcription factor from RB1, with subsequent transcriptional activation of E2F1-regulated S-phase genes. Interferes with host histone deacetylation mediated by HDAC1 and HDAC2, leading to transcription activation. Plays also a role in the inhibition of both antiviral and antiproliferative functions of host interferon alpha. Interaction with host TMEM173/STING impairs the ability of TMEM173/STING to sense cytosolic DNA and promote the production of type I interferon (IFN-alpha and IFN-beta).</text>
</comment>
<accession>A0A220QRU1</accession>
<dbReference type="GO" id="GO:0030430">
    <property type="term" value="C:host cell cytoplasm"/>
    <property type="evidence" value="ECO:0007669"/>
    <property type="project" value="UniProtKB-SubCell"/>
</dbReference>